<dbReference type="Gene3D" id="1.10.3370.10">
    <property type="entry name" value="SecY subunit domain"/>
    <property type="match status" value="1"/>
</dbReference>
<keyword evidence="3" id="KW-0472">Membrane</keyword>
<dbReference type="GO" id="GO:0043022">
    <property type="term" value="F:ribosome binding"/>
    <property type="evidence" value="ECO:0000318"/>
    <property type="project" value="GO_Central"/>
</dbReference>
<dbReference type="HOGENOM" id="CLU_031763_2_0_1"/>
<dbReference type="Pfam" id="PF00344">
    <property type="entry name" value="SecY"/>
    <property type="match status" value="1"/>
</dbReference>
<organism evidence="5">
    <name type="scientific">Selaginella moellendorffii</name>
    <name type="common">Spikemoss</name>
    <dbReference type="NCBI Taxonomy" id="88036"/>
    <lineage>
        <taxon>Eukaryota</taxon>
        <taxon>Viridiplantae</taxon>
        <taxon>Streptophyta</taxon>
        <taxon>Embryophyta</taxon>
        <taxon>Tracheophyta</taxon>
        <taxon>Lycopodiopsida</taxon>
        <taxon>Selaginellales</taxon>
        <taxon>Selaginellaceae</taxon>
        <taxon>Selaginella</taxon>
    </lineage>
</organism>
<feature type="transmembrane region" description="Helical" evidence="3">
    <location>
        <begin position="98"/>
        <end position="117"/>
    </location>
</feature>
<keyword evidence="3" id="KW-1133">Transmembrane helix</keyword>
<dbReference type="AlphaFoldDB" id="D8QVT8"/>
<proteinExistence type="inferred from homology"/>
<dbReference type="InParanoid" id="D8QVT8"/>
<dbReference type="STRING" id="88036.D8QVT8"/>
<dbReference type="PIRSF" id="PIRSF004557">
    <property type="entry name" value="SecY"/>
    <property type="match status" value="1"/>
</dbReference>
<sequence>MKGAASRLFAGATKLFSVEIESPKLRIPLGTKVANTVLCVSVYMISSRLPLYGIYANGTLMDLGIGPIATASMAIQLLVGGKIICIKEKDSINKLQKMAGVCFTVVLAILNIVGGVYGPIGMISSLLVILQLVLAVMMLIYMDEFLEKGYGVGQSAISVFTACSVCEDVIWHAFSPVTANFRGVDEFEGSVVELVRGLISSCNVRTVRHSFFRYYLPNLSTLILTIVVICGILYLQSLNMIIRVTNGRGQYMNHSIRLFYTATTPIMFLTQLASSVGKVYEGLGHVFGYRNFIMGALGGTIYKVFHPPSSMIQEPFHFLIYSVFTVVSSTLISKAWLELSGSSSKDIAKEWKEQGLTIPGHRSSQTKKELDRYIPVAAALGGFGIGVVSVAANMMGVIGSGTGLFLAITTICEIQKKIQKEM</sequence>
<accession>D8QVT8</accession>
<feature type="transmembrane region" description="Helical" evidence="3">
    <location>
        <begin position="318"/>
        <end position="337"/>
    </location>
</feature>
<feature type="transmembrane region" description="Helical" evidence="3">
    <location>
        <begin position="255"/>
        <end position="274"/>
    </location>
</feature>
<feature type="transmembrane region" description="Helical" evidence="3">
    <location>
        <begin position="215"/>
        <end position="235"/>
    </location>
</feature>
<dbReference type="Proteomes" id="UP000001514">
    <property type="component" value="Unassembled WGS sequence"/>
</dbReference>
<dbReference type="PANTHER" id="PTHR10906">
    <property type="entry name" value="SECY/SEC61-ALPHA FAMILY MEMBER"/>
    <property type="match status" value="1"/>
</dbReference>
<evidence type="ECO:0000313" key="5">
    <source>
        <dbReference type="Proteomes" id="UP000001514"/>
    </source>
</evidence>
<dbReference type="SUPFAM" id="SSF103491">
    <property type="entry name" value="Preprotein translocase SecY subunit"/>
    <property type="match status" value="1"/>
</dbReference>
<keyword evidence="3" id="KW-0812">Transmembrane</keyword>
<dbReference type="GO" id="GO:0005784">
    <property type="term" value="C:Sec61 translocon complex"/>
    <property type="evidence" value="ECO:0000318"/>
    <property type="project" value="GO_Central"/>
</dbReference>
<dbReference type="InterPro" id="IPR002208">
    <property type="entry name" value="SecY/SEC61-alpha"/>
</dbReference>
<feature type="transmembrane region" description="Helical" evidence="3">
    <location>
        <begin position="33"/>
        <end position="55"/>
    </location>
</feature>
<evidence type="ECO:0000313" key="4">
    <source>
        <dbReference type="EMBL" id="EFJ36515.1"/>
    </source>
</evidence>
<evidence type="ECO:0000256" key="2">
    <source>
        <dbReference type="RuleBase" id="RU004349"/>
    </source>
</evidence>
<evidence type="ECO:0000256" key="1">
    <source>
        <dbReference type="ARBA" id="ARBA00004454"/>
    </source>
</evidence>
<gene>
    <name evidence="4" type="ORF">SELMODRAFT_78131</name>
</gene>
<dbReference type="GO" id="GO:0008320">
    <property type="term" value="F:protein transmembrane transporter activity"/>
    <property type="evidence" value="ECO:0000318"/>
    <property type="project" value="GO_Central"/>
</dbReference>
<dbReference type="eggNOG" id="KOG1373">
    <property type="taxonomic scope" value="Eukaryota"/>
</dbReference>
<feature type="transmembrane region" description="Helical" evidence="3">
    <location>
        <begin position="123"/>
        <end position="141"/>
    </location>
</feature>
<comment type="similarity">
    <text evidence="2">Belongs to the SecY/SEC61-alpha family.</text>
</comment>
<reference evidence="4 5" key="1">
    <citation type="journal article" date="2011" name="Science">
        <title>The Selaginella genome identifies genetic changes associated with the evolution of vascular plants.</title>
        <authorList>
            <person name="Banks J.A."/>
            <person name="Nishiyama T."/>
            <person name="Hasebe M."/>
            <person name="Bowman J.L."/>
            <person name="Gribskov M."/>
            <person name="dePamphilis C."/>
            <person name="Albert V.A."/>
            <person name="Aono N."/>
            <person name="Aoyama T."/>
            <person name="Ambrose B.A."/>
            <person name="Ashton N.W."/>
            <person name="Axtell M.J."/>
            <person name="Barker E."/>
            <person name="Barker M.S."/>
            <person name="Bennetzen J.L."/>
            <person name="Bonawitz N.D."/>
            <person name="Chapple C."/>
            <person name="Cheng C."/>
            <person name="Correa L.G."/>
            <person name="Dacre M."/>
            <person name="DeBarry J."/>
            <person name="Dreyer I."/>
            <person name="Elias M."/>
            <person name="Engstrom E.M."/>
            <person name="Estelle M."/>
            <person name="Feng L."/>
            <person name="Finet C."/>
            <person name="Floyd S.K."/>
            <person name="Frommer W.B."/>
            <person name="Fujita T."/>
            <person name="Gramzow L."/>
            <person name="Gutensohn M."/>
            <person name="Harholt J."/>
            <person name="Hattori M."/>
            <person name="Heyl A."/>
            <person name="Hirai T."/>
            <person name="Hiwatashi Y."/>
            <person name="Ishikawa M."/>
            <person name="Iwata M."/>
            <person name="Karol K.G."/>
            <person name="Koehler B."/>
            <person name="Kolukisaoglu U."/>
            <person name="Kubo M."/>
            <person name="Kurata T."/>
            <person name="Lalonde S."/>
            <person name="Li K."/>
            <person name="Li Y."/>
            <person name="Litt A."/>
            <person name="Lyons E."/>
            <person name="Manning G."/>
            <person name="Maruyama T."/>
            <person name="Michael T.P."/>
            <person name="Mikami K."/>
            <person name="Miyazaki S."/>
            <person name="Morinaga S."/>
            <person name="Murata T."/>
            <person name="Mueller-Roeber B."/>
            <person name="Nelson D.R."/>
            <person name="Obara M."/>
            <person name="Oguri Y."/>
            <person name="Olmstead R.G."/>
            <person name="Onodera N."/>
            <person name="Petersen B.L."/>
            <person name="Pils B."/>
            <person name="Prigge M."/>
            <person name="Rensing S.A."/>
            <person name="Riano-Pachon D.M."/>
            <person name="Roberts A.W."/>
            <person name="Sato Y."/>
            <person name="Scheller H.V."/>
            <person name="Schulz B."/>
            <person name="Schulz C."/>
            <person name="Shakirov E.V."/>
            <person name="Shibagaki N."/>
            <person name="Shinohara N."/>
            <person name="Shippen D.E."/>
            <person name="Soerensen I."/>
            <person name="Sotooka R."/>
            <person name="Sugimoto N."/>
            <person name="Sugita M."/>
            <person name="Sumikawa N."/>
            <person name="Tanurdzic M."/>
            <person name="Theissen G."/>
            <person name="Ulvskov P."/>
            <person name="Wakazuki S."/>
            <person name="Weng J.K."/>
            <person name="Willats W.W."/>
            <person name="Wipf D."/>
            <person name="Wolf P.G."/>
            <person name="Yang L."/>
            <person name="Zimmer A.D."/>
            <person name="Zhu Q."/>
            <person name="Mitros T."/>
            <person name="Hellsten U."/>
            <person name="Loque D."/>
            <person name="Otillar R."/>
            <person name="Salamov A."/>
            <person name="Schmutz J."/>
            <person name="Shapiro H."/>
            <person name="Lindquist E."/>
            <person name="Lucas S."/>
            <person name="Rokhsar D."/>
            <person name="Grigoriev I.V."/>
        </authorList>
    </citation>
    <scope>NUCLEOTIDE SEQUENCE [LARGE SCALE GENOMIC DNA]</scope>
</reference>
<dbReference type="GO" id="GO:0005048">
    <property type="term" value="F:signal sequence binding"/>
    <property type="evidence" value="ECO:0000318"/>
    <property type="project" value="GO_Central"/>
</dbReference>
<dbReference type="EMBL" id="GL377567">
    <property type="protein sequence ID" value="EFJ36515.1"/>
    <property type="molecule type" value="Genomic_DNA"/>
</dbReference>
<dbReference type="GO" id="GO:0031204">
    <property type="term" value="P:post-translational protein targeting to membrane, translocation"/>
    <property type="evidence" value="ECO:0000318"/>
    <property type="project" value="GO_Central"/>
</dbReference>
<name>D8QVT8_SELML</name>
<feature type="transmembrane region" description="Helical" evidence="3">
    <location>
        <begin position="286"/>
        <end position="306"/>
    </location>
</feature>
<dbReference type="GO" id="GO:0009535">
    <property type="term" value="C:chloroplast thylakoid membrane"/>
    <property type="evidence" value="ECO:0007669"/>
    <property type="project" value="UniProtKB-SubCell"/>
</dbReference>
<dbReference type="GO" id="GO:0006616">
    <property type="term" value="P:SRP-dependent cotranslational protein targeting to membrane, translocation"/>
    <property type="evidence" value="ECO:0000318"/>
    <property type="project" value="GO_Central"/>
</dbReference>
<dbReference type="Gramene" id="EFJ36515">
    <property type="protein sequence ID" value="EFJ36515"/>
    <property type="gene ID" value="SELMODRAFT_78131"/>
</dbReference>
<feature type="transmembrane region" description="Helical" evidence="3">
    <location>
        <begin position="67"/>
        <end position="86"/>
    </location>
</feature>
<protein>
    <recommendedName>
        <fullName evidence="6">Translocon Sec61/SecY plug domain-containing protein</fullName>
    </recommendedName>
</protein>
<dbReference type="InterPro" id="IPR023201">
    <property type="entry name" value="SecY_dom_sf"/>
</dbReference>
<dbReference type="KEGG" id="smo:SELMODRAFT_78131"/>
<keyword evidence="5" id="KW-1185">Reference proteome</keyword>
<comment type="subcellular location">
    <subcellularLocation>
        <location evidence="1">Plastid</location>
        <location evidence="1">Chloroplast thylakoid membrane</location>
        <topology evidence="1">Multi-pass membrane protein</topology>
    </subcellularLocation>
</comment>
<evidence type="ECO:0008006" key="6">
    <source>
        <dbReference type="Google" id="ProtNLM"/>
    </source>
</evidence>
<evidence type="ECO:0000256" key="3">
    <source>
        <dbReference type="SAM" id="Phobius"/>
    </source>
</evidence>